<evidence type="ECO:0000256" key="1">
    <source>
        <dbReference type="ARBA" id="ARBA00001917"/>
    </source>
</evidence>
<dbReference type="NCBIfam" id="TIGR01752">
    <property type="entry name" value="flav_long"/>
    <property type="match status" value="1"/>
</dbReference>
<reference evidence="9 10" key="1">
    <citation type="journal article" date="2023" name="Microbiol. Resour. Announc.">
        <title>Complete Genome Sequence of Imperialibacter roseus strain P4T.</title>
        <authorList>
            <person name="Tizabi D.R."/>
            <person name="Bachvaroff T."/>
            <person name="Hill R.T."/>
        </authorList>
    </citation>
    <scope>NUCLEOTIDE SEQUENCE [LARGE SCALE GENOMIC DNA]</scope>
    <source>
        <strain evidence="9 10">P4T</strain>
    </source>
</reference>
<proteinExistence type="inferred from homology"/>
<dbReference type="InterPro" id="IPR029039">
    <property type="entry name" value="Flavoprotein-like_sf"/>
</dbReference>
<evidence type="ECO:0000256" key="7">
    <source>
        <dbReference type="PIRNR" id="PIRNR038996"/>
    </source>
</evidence>
<evidence type="ECO:0000256" key="3">
    <source>
        <dbReference type="ARBA" id="ARBA00022448"/>
    </source>
</evidence>
<comment type="cofactor">
    <cofactor evidence="1 7">
        <name>FMN</name>
        <dbReference type="ChEBI" id="CHEBI:58210"/>
    </cofactor>
</comment>
<comment type="function">
    <text evidence="7">Low-potential electron donor to a number of redox enzymes.</text>
</comment>
<evidence type="ECO:0000256" key="5">
    <source>
        <dbReference type="ARBA" id="ARBA00022643"/>
    </source>
</evidence>
<dbReference type="EMBL" id="CP136051">
    <property type="protein sequence ID" value="WOK08981.1"/>
    <property type="molecule type" value="Genomic_DNA"/>
</dbReference>
<keyword evidence="5 7" id="KW-0288">FMN</keyword>
<dbReference type="InterPro" id="IPR010086">
    <property type="entry name" value="Flavodoxin_lc"/>
</dbReference>
<sequence length="167" mass="18505">MAKIGIFFGSTEGHTEGVVNKIQELFGDDAELVNVNSASADDMEPFPYLILACPTWEIGRLQEDWDGFIDEIEEVNYEGKKVAYLGLGDSDGYPDTFLDALGIIHDRIKDKGAKFVGAWPTDGYNFEASKGVVDGKFLGLAIDEDNQSDLTDARVRQWVADLKKEFT</sequence>
<dbReference type="InterPro" id="IPR050619">
    <property type="entry name" value="Flavodoxin"/>
</dbReference>
<keyword evidence="3 7" id="KW-0813">Transport</keyword>
<gene>
    <name evidence="9" type="ORF">RT717_10080</name>
</gene>
<dbReference type="SUPFAM" id="SSF52218">
    <property type="entry name" value="Flavoproteins"/>
    <property type="match status" value="1"/>
</dbReference>
<dbReference type="NCBIfam" id="NF006739">
    <property type="entry name" value="PRK09267.1-5"/>
    <property type="match status" value="1"/>
</dbReference>
<accession>A0ABZ0IWH9</accession>
<keyword evidence="6 7" id="KW-0249">Electron transport</keyword>
<keyword evidence="4 7" id="KW-0285">Flavoprotein</keyword>
<dbReference type="PROSITE" id="PS50902">
    <property type="entry name" value="FLAVODOXIN_LIKE"/>
    <property type="match status" value="1"/>
</dbReference>
<feature type="domain" description="Flavodoxin-like" evidence="8">
    <location>
        <begin position="4"/>
        <end position="163"/>
    </location>
</feature>
<dbReference type="InterPro" id="IPR008254">
    <property type="entry name" value="Flavodoxin/NO_synth"/>
</dbReference>
<comment type="similarity">
    <text evidence="2 7">Belongs to the flavodoxin family.</text>
</comment>
<dbReference type="Gene3D" id="3.40.50.360">
    <property type="match status" value="1"/>
</dbReference>
<dbReference type="PANTHER" id="PTHR42809:SF1">
    <property type="entry name" value="FLAVODOXIN 1"/>
    <property type="match status" value="1"/>
</dbReference>
<name>A0ABZ0IWH9_9BACT</name>
<dbReference type="NCBIfam" id="NF006736">
    <property type="entry name" value="PRK09267.1-2"/>
    <property type="match status" value="1"/>
</dbReference>
<dbReference type="PIRSF" id="PIRSF038996">
    <property type="entry name" value="FldA"/>
    <property type="match status" value="1"/>
</dbReference>
<evidence type="ECO:0000256" key="2">
    <source>
        <dbReference type="ARBA" id="ARBA00005267"/>
    </source>
</evidence>
<keyword evidence="10" id="KW-1185">Reference proteome</keyword>
<dbReference type="NCBIfam" id="NF006738">
    <property type="entry name" value="PRK09267.1-4"/>
    <property type="match status" value="1"/>
</dbReference>
<evidence type="ECO:0000256" key="6">
    <source>
        <dbReference type="ARBA" id="ARBA00022982"/>
    </source>
</evidence>
<evidence type="ECO:0000256" key="4">
    <source>
        <dbReference type="ARBA" id="ARBA00022630"/>
    </source>
</evidence>
<dbReference type="Pfam" id="PF00258">
    <property type="entry name" value="Flavodoxin_1"/>
    <property type="match status" value="1"/>
</dbReference>
<dbReference type="RefSeq" id="WP_317491608.1">
    <property type="nucleotide sequence ID" value="NZ_CP136051.1"/>
</dbReference>
<evidence type="ECO:0000313" key="9">
    <source>
        <dbReference type="EMBL" id="WOK08981.1"/>
    </source>
</evidence>
<dbReference type="Proteomes" id="UP001302349">
    <property type="component" value="Chromosome"/>
</dbReference>
<dbReference type="PANTHER" id="PTHR42809">
    <property type="entry name" value="FLAVODOXIN 2"/>
    <property type="match status" value="1"/>
</dbReference>
<evidence type="ECO:0000313" key="10">
    <source>
        <dbReference type="Proteomes" id="UP001302349"/>
    </source>
</evidence>
<protein>
    <recommendedName>
        <fullName evidence="7">Flavodoxin</fullName>
    </recommendedName>
</protein>
<evidence type="ECO:0000259" key="8">
    <source>
        <dbReference type="PROSITE" id="PS50902"/>
    </source>
</evidence>
<organism evidence="9 10">
    <name type="scientific">Imperialibacter roseus</name>
    <dbReference type="NCBI Taxonomy" id="1324217"/>
    <lineage>
        <taxon>Bacteria</taxon>
        <taxon>Pseudomonadati</taxon>
        <taxon>Bacteroidota</taxon>
        <taxon>Cytophagia</taxon>
        <taxon>Cytophagales</taxon>
        <taxon>Flammeovirgaceae</taxon>
        <taxon>Imperialibacter</taxon>
    </lineage>
</organism>